<dbReference type="InterPro" id="IPR012337">
    <property type="entry name" value="RNaseH-like_sf"/>
</dbReference>
<evidence type="ECO:0000256" key="2">
    <source>
        <dbReference type="ARBA" id="ARBA00035032"/>
    </source>
</evidence>
<dbReference type="EMBL" id="JACZEI010000030">
    <property type="protein sequence ID" value="MBE0331884.1"/>
    <property type="molecule type" value="Genomic_DNA"/>
</dbReference>
<evidence type="ECO:0000313" key="4">
    <source>
        <dbReference type="EMBL" id="MBE0331884.1"/>
    </source>
</evidence>
<dbReference type="InterPro" id="IPR003165">
    <property type="entry name" value="Piwi"/>
</dbReference>
<dbReference type="SMART" id="SM00950">
    <property type="entry name" value="Piwi"/>
    <property type="match status" value="1"/>
</dbReference>
<comment type="similarity">
    <text evidence="1">Belongs to the argonaute family. Long pAgo subfamily.</text>
</comment>
<protein>
    <recommendedName>
        <fullName evidence="2">Protein argonaute</fullName>
    </recommendedName>
</protein>
<sequence length="728" mass="83857">MFVELNAFPIDTRNIGIVETCEVPYDKEVLYSLHNNPQKDYHAIRNGNQILIFSNSKNYPIQGTIKEINLAQDYRILFFLIKESIIKILTQIKREPFKFNPIEFISPKENITEKILGINYPFQINAKYSIDTRIIQGAPCLTIDCSTKKHNKESLIYFINDGFNLINRYVISKQNEKYKRVGKILSIDNNIVTVQSCDKIKKYSAEEITLEANSKNTKDYLAYKFPYKFEQIQESIKKAISTFTQGTSKQINIGKIWDFFSQKGIFLFNGHRVNIGLPPDISQQCKNLVYPRFFFSNSRENNSKENGLKDYGPYTRNYFDRNNPSICVICNAKEQGKVEQFLHKFLKGIPNSHNFKTGFEGKFHIGLSQIEFFTTSDDSLGSYQLAIQKAIQTRTNQNSSQWDLALVQTRQSFKKLLVEQNPYFISKKMFFQHQIPVQDFTIELTNQNDKNLEYSLNNMALACYAKMNGKPWLLKSSPTISHELVIGIGSSNIIIEEDSLNQRIMGITTVFSGDGSYMVSNTSKAVAPNEYCSALIDTLEQTIKKLEKLMNWQSNDTIRLIFHAAVKTFNKNEILAVKEVIKKYSEYKIEYAFLKISSDHGLHLFDHSTKNENKGKLAPKRGKYFELSSHEILLYLVGQKELKQVSDGHPQGVIVSLHKDSSFQDLKYLSNQIFSFSSHSWRSYFPSPLPVTIHYSDLIAENLGWLNKLSGWDDTILLGKLGQTQWFL</sequence>
<dbReference type="InterPro" id="IPR036397">
    <property type="entry name" value="RNaseH_sf"/>
</dbReference>
<comment type="caution">
    <text evidence="4">The sequence shown here is derived from an EMBL/GenBank/DDBJ whole genome shotgun (WGS) entry which is preliminary data.</text>
</comment>
<name>A0AAP1QZY5_ACIBA</name>
<dbReference type="SUPFAM" id="SSF53098">
    <property type="entry name" value="Ribonuclease H-like"/>
    <property type="match status" value="1"/>
</dbReference>
<proteinExistence type="inferred from homology"/>
<gene>
    <name evidence="4" type="ORF">IHV20_17235</name>
</gene>
<dbReference type="Proteomes" id="UP000655940">
    <property type="component" value="Unassembled WGS sequence"/>
</dbReference>
<evidence type="ECO:0000256" key="1">
    <source>
        <dbReference type="ARBA" id="ARBA00035012"/>
    </source>
</evidence>
<dbReference type="Gene3D" id="3.40.50.2300">
    <property type="match status" value="1"/>
</dbReference>
<feature type="domain" description="Piwi" evidence="3">
    <location>
        <begin position="403"/>
        <end position="708"/>
    </location>
</feature>
<reference evidence="4" key="1">
    <citation type="submission" date="2020-09" db="EMBL/GenBank/DDBJ databases">
        <title>Distribution of Beta-Lactamase Producing Gram-Negative Bacterial Isolates in Isabela River of Santo Domingo, Dominican Republic.</title>
        <authorList>
            <person name="Calderon V."/>
            <person name="Bonnelly R."/>
            <person name="Del Rosario C."/>
            <person name="Duarte A."/>
            <person name="Barauna R."/>
            <person name="Juca Ramos R.T."/>
            <person name="Perdomo O.P."/>
            <person name="Rodriguez De Francisco L.E."/>
            <person name="Franco De Los Santos E.F."/>
        </authorList>
    </citation>
    <scope>NUCLEOTIDE SEQUENCE</scope>
    <source>
        <strain evidence="4">INTEC_BI15</strain>
    </source>
</reference>
<dbReference type="Gene3D" id="3.30.420.10">
    <property type="entry name" value="Ribonuclease H-like superfamily/Ribonuclease H"/>
    <property type="match status" value="1"/>
</dbReference>
<dbReference type="GO" id="GO:0003676">
    <property type="term" value="F:nucleic acid binding"/>
    <property type="evidence" value="ECO:0007669"/>
    <property type="project" value="InterPro"/>
</dbReference>
<dbReference type="RefSeq" id="WP_190597134.1">
    <property type="nucleotide sequence ID" value="NZ_JACXKJ010000028.1"/>
</dbReference>
<evidence type="ECO:0000313" key="5">
    <source>
        <dbReference type="Proteomes" id="UP000655940"/>
    </source>
</evidence>
<evidence type="ECO:0000259" key="3">
    <source>
        <dbReference type="PROSITE" id="PS50822"/>
    </source>
</evidence>
<organism evidence="4 5">
    <name type="scientific">Acinetobacter baumannii</name>
    <dbReference type="NCBI Taxonomy" id="470"/>
    <lineage>
        <taxon>Bacteria</taxon>
        <taxon>Pseudomonadati</taxon>
        <taxon>Pseudomonadota</taxon>
        <taxon>Gammaproteobacteria</taxon>
        <taxon>Moraxellales</taxon>
        <taxon>Moraxellaceae</taxon>
        <taxon>Acinetobacter</taxon>
        <taxon>Acinetobacter calcoaceticus/baumannii complex</taxon>
    </lineage>
</organism>
<dbReference type="Pfam" id="PF02171">
    <property type="entry name" value="Piwi"/>
    <property type="match status" value="1"/>
</dbReference>
<dbReference type="PROSITE" id="PS50822">
    <property type="entry name" value="PIWI"/>
    <property type="match status" value="1"/>
</dbReference>
<dbReference type="AlphaFoldDB" id="A0AAP1QZY5"/>
<accession>A0AAP1QZY5</accession>